<proteinExistence type="predicted"/>
<protein>
    <submittedName>
        <fullName evidence="1">Uncharacterized protein</fullName>
    </submittedName>
</protein>
<evidence type="ECO:0000313" key="2">
    <source>
        <dbReference type="Proteomes" id="UP000580250"/>
    </source>
</evidence>
<evidence type="ECO:0000313" key="1">
    <source>
        <dbReference type="EMBL" id="CAD2170661.1"/>
    </source>
</evidence>
<gene>
    <name evidence="1" type="ORF">MENT_LOCUS22085</name>
</gene>
<dbReference type="EMBL" id="CAJEWN010000172">
    <property type="protein sequence ID" value="CAD2170661.1"/>
    <property type="molecule type" value="Genomic_DNA"/>
</dbReference>
<sequence length="72" mass="8651">MDEDNLLKLLDSVLQALEQILIIKDYFHQKNYFENFVDDLEQKVILHLPFLKNLDEQRLLGQLLKQQPMQQP</sequence>
<organism evidence="1 2">
    <name type="scientific">Meloidogyne enterolobii</name>
    <name type="common">Root-knot nematode worm</name>
    <name type="synonym">Meloidogyne mayaguensis</name>
    <dbReference type="NCBI Taxonomy" id="390850"/>
    <lineage>
        <taxon>Eukaryota</taxon>
        <taxon>Metazoa</taxon>
        <taxon>Ecdysozoa</taxon>
        <taxon>Nematoda</taxon>
        <taxon>Chromadorea</taxon>
        <taxon>Rhabditida</taxon>
        <taxon>Tylenchina</taxon>
        <taxon>Tylenchomorpha</taxon>
        <taxon>Tylenchoidea</taxon>
        <taxon>Meloidogynidae</taxon>
        <taxon>Meloidogyninae</taxon>
        <taxon>Meloidogyne</taxon>
    </lineage>
</organism>
<accession>A0A6V7V8V7</accession>
<name>A0A6V7V8V7_MELEN</name>
<comment type="caution">
    <text evidence="1">The sequence shown here is derived from an EMBL/GenBank/DDBJ whole genome shotgun (WGS) entry which is preliminary data.</text>
</comment>
<dbReference type="Proteomes" id="UP000580250">
    <property type="component" value="Unassembled WGS sequence"/>
</dbReference>
<reference evidence="1 2" key="1">
    <citation type="submission" date="2020-08" db="EMBL/GenBank/DDBJ databases">
        <authorList>
            <person name="Koutsovoulos G."/>
            <person name="Danchin GJ E."/>
        </authorList>
    </citation>
    <scope>NUCLEOTIDE SEQUENCE [LARGE SCALE GENOMIC DNA]</scope>
</reference>
<dbReference type="AlphaFoldDB" id="A0A6V7V8V7"/>